<sequence length="180" mass="20266">IETKKEELIEAEVKEVPIVPAEVKEVPAEVKEVPAEVKEVPAEVKEVPEICTFKGIRRVVMKRVWAEADQLELEGKPMLIGDFGKLVTEKWAEVKKEVPTVCKLESDIFTADPSKVPSEKQSEKEKSKEEIKKEFDETVSSCETVACLEKKIVELKKQREQLDEPSTEASADPSEKDSVD</sequence>
<feature type="region of interest" description="Disordered" evidence="1">
    <location>
        <begin position="158"/>
        <end position="180"/>
    </location>
</feature>
<feature type="compositionally biased region" description="Basic and acidic residues" evidence="1">
    <location>
        <begin position="117"/>
        <end position="133"/>
    </location>
</feature>
<proteinExistence type="predicted"/>
<organism evidence="2">
    <name type="scientific">marine sediment metagenome</name>
    <dbReference type="NCBI Taxonomy" id="412755"/>
    <lineage>
        <taxon>unclassified sequences</taxon>
        <taxon>metagenomes</taxon>
        <taxon>ecological metagenomes</taxon>
    </lineage>
</organism>
<feature type="non-terminal residue" evidence="2">
    <location>
        <position position="1"/>
    </location>
</feature>
<dbReference type="AlphaFoldDB" id="X1PD65"/>
<protein>
    <submittedName>
        <fullName evidence="2">Uncharacterized protein</fullName>
    </submittedName>
</protein>
<dbReference type="EMBL" id="BARV01031681">
    <property type="protein sequence ID" value="GAI40416.1"/>
    <property type="molecule type" value="Genomic_DNA"/>
</dbReference>
<reference evidence="2" key="1">
    <citation type="journal article" date="2014" name="Front. Microbiol.">
        <title>High frequency of phylogenetically diverse reductive dehalogenase-homologous genes in deep subseafloor sedimentary metagenomes.</title>
        <authorList>
            <person name="Kawai M."/>
            <person name="Futagami T."/>
            <person name="Toyoda A."/>
            <person name="Takaki Y."/>
            <person name="Nishi S."/>
            <person name="Hori S."/>
            <person name="Arai W."/>
            <person name="Tsubouchi T."/>
            <person name="Morono Y."/>
            <person name="Uchiyama I."/>
            <person name="Ito T."/>
            <person name="Fujiyama A."/>
            <person name="Inagaki F."/>
            <person name="Takami H."/>
        </authorList>
    </citation>
    <scope>NUCLEOTIDE SEQUENCE</scope>
    <source>
        <strain evidence="2">Expedition CK06-06</strain>
    </source>
</reference>
<accession>X1PD65</accession>
<feature type="region of interest" description="Disordered" evidence="1">
    <location>
        <begin position="112"/>
        <end position="133"/>
    </location>
</feature>
<evidence type="ECO:0000313" key="2">
    <source>
        <dbReference type="EMBL" id="GAI40416.1"/>
    </source>
</evidence>
<name>X1PD65_9ZZZZ</name>
<evidence type="ECO:0000256" key="1">
    <source>
        <dbReference type="SAM" id="MobiDB-lite"/>
    </source>
</evidence>
<gene>
    <name evidence="2" type="ORF">S06H3_50094</name>
</gene>
<comment type="caution">
    <text evidence="2">The sequence shown here is derived from an EMBL/GenBank/DDBJ whole genome shotgun (WGS) entry which is preliminary data.</text>
</comment>